<comment type="caution">
    <text evidence="11">The sequence shown here is derived from an EMBL/GenBank/DDBJ whole genome shotgun (WGS) entry which is preliminary data.</text>
</comment>
<name>A0A1Y2F7M4_9BASI</name>
<dbReference type="PANTHER" id="PTHR16196:SF0">
    <property type="entry name" value="PRE-MRNA-SPLICING FACTOR CWC25 HOMOLOG"/>
    <property type="match status" value="1"/>
</dbReference>
<dbReference type="GO" id="GO:0005684">
    <property type="term" value="C:U2-type spliceosomal complex"/>
    <property type="evidence" value="ECO:0007669"/>
    <property type="project" value="TreeGrafter"/>
</dbReference>
<dbReference type="GO" id="GO:0000398">
    <property type="term" value="P:mRNA splicing, via spliceosome"/>
    <property type="evidence" value="ECO:0007669"/>
    <property type="project" value="TreeGrafter"/>
</dbReference>
<keyword evidence="6" id="KW-0508">mRNA splicing</keyword>
<dbReference type="STRING" id="106004.A0A1Y2F7M4"/>
<dbReference type="SMART" id="SM01083">
    <property type="entry name" value="Cir_N"/>
    <property type="match status" value="1"/>
</dbReference>
<reference evidence="11 12" key="1">
    <citation type="submission" date="2016-07" db="EMBL/GenBank/DDBJ databases">
        <title>Pervasive Adenine N6-methylation of Active Genes in Fungi.</title>
        <authorList>
            <consortium name="DOE Joint Genome Institute"/>
            <person name="Mondo S.J."/>
            <person name="Dannebaum R.O."/>
            <person name="Kuo R.C."/>
            <person name="Labutti K."/>
            <person name="Haridas S."/>
            <person name="Kuo A."/>
            <person name="Salamov A."/>
            <person name="Ahrendt S.R."/>
            <person name="Lipzen A."/>
            <person name="Sullivan W."/>
            <person name="Andreopoulos W.B."/>
            <person name="Clum A."/>
            <person name="Lindquist E."/>
            <person name="Daum C."/>
            <person name="Ramamoorthy G.K."/>
            <person name="Gryganskyi A."/>
            <person name="Culley D."/>
            <person name="Magnuson J.K."/>
            <person name="James T.Y."/>
            <person name="O'Malley M.A."/>
            <person name="Stajich J.E."/>
            <person name="Spatafora J.W."/>
            <person name="Visel A."/>
            <person name="Grigoriev I.V."/>
        </authorList>
    </citation>
    <scope>NUCLEOTIDE SEQUENCE [LARGE SCALE GENOMIC DNA]</scope>
    <source>
        <strain evidence="11 12">62-1032</strain>
    </source>
</reference>
<evidence type="ECO:0000256" key="7">
    <source>
        <dbReference type="ARBA" id="ARBA00023242"/>
    </source>
</evidence>
<dbReference type="AlphaFoldDB" id="A0A1Y2F7M4"/>
<evidence type="ECO:0000313" key="12">
    <source>
        <dbReference type="Proteomes" id="UP000193467"/>
    </source>
</evidence>
<keyword evidence="7" id="KW-0539">Nucleus</keyword>
<feature type="compositionally biased region" description="Polar residues" evidence="9">
    <location>
        <begin position="120"/>
        <end position="131"/>
    </location>
</feature>
<protein>
    <submittedName>
        <fullName evidence="11">Pre-mRNA splicing factor-domain-containing protein</fullName>
    </submittedName>
</protein>
<dbReference type="EMBL" id="MCGR01000028">
    <property type="protein sequence ID" value="ORY78915.1"/>
    <property type="molecule type" value="Genomic_DNA"/>
</dbReference>
<organism evidence="11 12">
    <name type="scientific">Leucosporidium creatinivorum</name>
    <dbReference type="NCBI Taxonomy" id="106004"/>
    <lineage>
        <taxon>Eukaryota</taxon>
        <taxon>Fungi</taxon>
        <taxon>Dikarya</taxon>
        <taxon>Basidiomycota</taxon>
        <taxon>Pucciniomycotina</taxon>
        <taxon>Microbotryomycetes</taxon>
        <taxon>Leucosporidiales</taxon>
        <taxon>Leucosporidium</taxon>
    </lineage>
</organism>
<proteinExistence type="inferred from homology"/>
<dbReference type="InterPro" id="IPR022209">
    <property type="entry name" value="CWC25"/>
</dbReference>
<keyword evidence="12" id="KW-1185">Reference proteome</keyword>
<feature type="region of interest" description="Disordered" evidence="9">
    <location>
        <begin position="108"/>
        <end position="355"/>
    </location>
</feature>
<dbReference type="OrthoDB" id="21123at2759"/>
<gene>
    <name evidence="11" type="ORF">BCR35DRAFT_321523</name>
</gene>
<comment type="subcellular location">
    <subcellularLocation>
        <location evidence="1">Nucleus</location>
    </subcellularLocation>
</comment>
<dbReference type="Pfam" id="PF12542">
    <property type="entry name" value="CWC25"/>
    <property type="match status" value="1"/>
</dbReference>
<dbReference type="InterPro" id="IPR051376">
    <property type="entry name" value="CWC25_splicing_factor"/>
</dbReference>
<evidence type="ECO:0000256" key="9">
    <source>
        <dbReference type="SAM" id="MobiDB-lite"/>
    </source>
</evidence>
<dbReference type="InterPro" id="IPR019339">
    <property type="entry name" value="CIR_N_dom"/>
</dbReference>
<dbReference type="PANTHER" id="PTHR16196">
    <property type="entry name" value="CELL CYCLE CONTROL PROTEIN CWF25"/>
    <property type="match status" value="1"/>
</dbReference>
<keyword evidence="3" id="KW-0507">mRNA processing</keyword>
<evidence type="ECO:0000256" key="4">
    <source>
        <dbReference type="ARBA" id="ARBA00022728"/>
    </source>
</evidence>
<evidence type="ECO:0000256" key="5">
    <source>
        <dbReference type="ARBA" id="ARBA00023054"/>
    </source>
</evidence>
<feature type="coiled-coil region" evidence="8">
    <location>
        <begin position="21"/>
        <end position="66"/>
    </location>
</feature>
<feature type="compositionally biased region" description="Basic and acidic residues" evidence="9">
    <location>
        <begin position="230"/>
        <end position="269"/>
    </location>
</feature>
<feature type="compositionally biased region" description="Pro residues" evidence="9">
    <location>
        <begin position="330"/>
        <end position="342"/>
    </location>
</feature>
<dbReference type="Pfam" id="PF10197">
    <property type="entry name" value="Cir_N"/>
    <property type="match status" value="1"/>
</dbReference>
<feature type="compositionally biased region" description="Basic and acidic residues" evidence="9">
    <location>
        <begin position="297"/>
        <end position="318"/>
    </location>
</feature>
<feature type="domain" description="CBF1-interacting co-repressor CIR N-terminal" evidence="10">
    <location>
        <begin position="11"/>
        <end position="47"/>
    </location>
</feature>
<evidence type="ECO:0000256" key="3">
    <source>
        <dbReference type="ARBA" id="ARBA00022664"/>
    </source>
</evidence>
<evidence type="ECO:0000259" key="10">
    <source>
        <dbReference type="SMART" id="SM01083"/>
    </source>
</evidence>
<keyword evidence="4" id="KW-0747">Spliceosome</keyword>
<sequence>MGGGDLNMKKSWHVGLHSNQERVWKKEKEALEERKRTAELQKELAQERAVQELQRLQQEAGGKRREERVDWMYAAPAEGNGPNAEELEQYLLGKKRVDKLLKGNEEKLLAAPSKDAPGGSFTSIQNANSARDTAAKIREDPLLAIKRQEQLQYEKMLKDPRRLKELRAAREASTRGPEKKSKKDETKEERRARKEAKRAAEKGEDRDGGHKRSRRDDEDRYGSSSRRRSRSPEPRRYDDRREDDRDRRDDYRRSDSHDRRDFRDYDSRRPRSRSPPPPARDALPRSRSPPPPPRNDGPYDRKPDISYDRKPDLSRYDAPRSNGYDRAPPPRRSAPPPAPAPPSAEAEAARRAEIERRLAAMQSNAATLTASRDQEQLEKEKAMREQGRDVGPRFLRDQEKKVFGGGMDLAERMKRTGRVGLAGDRD</sequence>
<accession>A0A1Y2F7M4</accession>
<evidence type="ECO:0000256" key="1">
    <source>
        <dbReference type="ARBA" id="ARBA00004123"/>
    </source>
</evidence>
<feature type="compositionally biased region" description="Basic and acidic residues" evidence="9">
    <location>
        <begin position="133"/>
        <end position="149"/>
    </location>
</feature>
<dbReference type="Proteomes" id="UP000193467">
    <property type="component" value="Unassembled WGS sequence"/>
</dbReference>
<evidence type="ECO:0000256" key="6">
    <source>
        <dbReference type="ARBA" id="ARBA00023187"/>
    </source>
</evidence>
<comment type="similarity">
    <text evidence="2">Belongs to the CWC25 family.</text>
</comment>
<feature type="compositionally biased region" description="Basic and acidic residues" evidence="9">
    <location>
        <begin position="155"/>
        <end position="221"/>
    </location>
</feature>
<keyword evidence="5 8" id="KW-0175">Coiled coil</keyword>
<evidence type="ECO:0000256" key="8">
    <source>
        <dbReference type="SAM" id="Coils"/>
    </source>
</evidence>
<evidence type="ECO:0000256" key="2">
    <source>
        <dbReference type="ARBA" id="ARBA00006695"/>
    </source>
</evidence>
<evidence type="ECO:0000313" key="11">
    <source>
        <dbReference type="EMBL" id="ORY78915.1"/>
    </source>
</evidence>
<dbReference type="InParanoid" id="A0A1Y2F7M4"/>